<name>A0A2G8S7C9_9APHY</name>
<reference evidence="5 6" key="1">
    <citation type="journal article" date="2015" name="Sci. Rep.">
        <title>Chromosome-level genome map provides insights into diverse defense mechanisms in the medicinal fungus Ganoderma sinense.</title>
        <authorList>
            <person name="Zhu Y."/>
            <person name="Xu J."/>
            <person name="Sun C."/>
            <person name="Zhou S."/>
            <person name="Xu H."/>
            <person name="Nelson D.R."/>
            <person name="Qian J."/>
            <person name="Song J."/>
            <person name="Luo H."/>
            <person name="Xiang L."/>
            <person name="Li Y."/>
            <person name="Xu Z."/>
            <person name="Ji A."/>
            <person name="Wang L."/>
            <person name="Lu S."/>
            <person name="Hayward A."/>
            <person name="Sun W."/>
            <person name="Li X."/>
            <person name="Schwartz D.C."/>
            <person name="Wang Y."/>
            <person name="Chen S."/>
        </authorList>
    </citation>
    <scope>NUCLEOTIDE SEQUENCE [LARGE SCALE GENOMIC DNA]</scope>
    <source>
        <strain evidence="5 6">ZZ0214-1</strain>
    </source>
</reference>
<evidence type="ECO:0000256" key="4">
    <source>
        <dbReference type="SAM" id="MobiDB-lite"/>
    </source>
</evidence>
<feature type="compositionally biased region" description="Basic and acidic residues" evidence="4">
    <location>
        <begin position="543"/>
        <end position="565"/>
    </location>
</feature>
<dbReference type="AlphaFoldDB" id="A0A2G8S7C9"/>
<keyword evidence="1 3" id="KW-0853">WD repeat</keyword>
<evidence type="ECO:0000313" key="6">
    <source>
        <dbReference type="Proteomes" id="UP000230002"/>
    </source>
</evidence>
<evidence type="ECO:0000256" key="2">
    <source>
        <dbReference type="ARBA" id="ARBA00022737"/>
    </source>
</evidence>
<dbReference type="PANTHER" id="PTHR19879:SF9">
    <property type="entry name" value="TRANSCRIPTION INITIATION FACTOR TFIID SUBUNIT 5"/>
    <property type="match status" value="1"/>
</dbReference>
<dbReference type="InterPro" id="IPR036322">
    <property type="entry name" value="WD40_repeat_dom_sf"/>
</dbReference>
<dbReference type="OrthoDB" id="1068471at2759"/>
<feature type="repeat" description="WD" evidence="3">
    <location>
        <begin position="472"/>
        <end position="502"/>
    </location>
</feature>
<proteinExistence type="predicted"/>
<sequence>MFSRVQLESNDHVFAFVAFLQANPELKPLVHTIITTPAAFGPSLLYVLPNLSSVECVDESQLGEPEDEDDEDEQGKDQDKHVFQKLEHALLRSPRSRVTVVVPDPADAKVLSFWAHELGKHMPVLLARGGVVTVECKDGPDSSAPPHHDVVQALVVSPDSKWIATGSLDSTIVLWNTADGSLVQRWIPHNYTPVGSLAFSPDSRFLVSSGDDGKAAVWEFGHGPSACRIATLEGHTGPVLICAWSPDGDTIVTGSEDGIARLWDACTPTYRQRALIQLKNAVVSLSFSADGSWLACGSRRGECCIVNVAQGTVHRSLWNSSSDNGNPYSQWQARDTIAVFDPISGSTRLATAPCGTCAGINVVDVKTASVLAHMGGKIGEVISMQDVAFSPDGTLVLGVPVLPALPAPPNLRSAVSIWRADTGADRFKLTGHTGDVRRARFSPCGRYIASAAADRTVRVWRTGGVWPCVATLSEHGEAVDHVAFSPDGRTLSSGARDGTVVIRQMRDIVLKEEQDQDLEQLLSILRGTSSVDPVLSSWFLSDSRPRSSGDDELEAKARIRDKLKVEPAGGSSSSSATKLPLDRNSKAKSETFE</sequence>
<feature type="region of interest" description="Disordered" evidence="4">
    <location>
        <begin position="57"/>
        <end position="78"/>
    </location>
</feature>
<feature type="compositionally biased region" description="Basic and acidic residues" evidence="4">
    <location>
        <begin position="580"/>
        <end position="593"/>
    </location>
</feature>
<dbReference type="SMART" id="SM00320">
    <property type="entry name" value="WD40"/>
    <property type="match status" value="6"/>
</dbReference>
<dbReference type="InterPro" id="IPR001680">
    <property type="entry name" value="WD40_rpt"/>
</dbReference>
<feature type="repeat" description="WD" evidence="3">
    <location>
        <begin position="187"/>
        <end position="219"/>
    </location>
</feature>
<feature type="region of interest" description="Disordered" evidence="4">
    <location>
        <begin position="542"/>
        <end position="593"/>
    </location>
</feature>
<feature type="repeat" description="WD" evidence="3">
    <location>
        <begin position="429"/>
        <end position="460"/>
    </location>
</feature>
<dbReference type="InterPro" id="IPR015943">
    <property type="entry name" value="WD40/YVTN_repeat-like_dom_sf"/>
</dbReference>
<dbReference type="PANTHER" id="PTHR19879">
    <property type="entry name" value="TRANSCRIPTION INITIATION FACTOR TFIID"/>
    <property type="match status" value="1"/>
</dbReference>
<feature type="compositionally biased region" description="Acidic residues" evidence="4">
    <location>
        <begin position="64"/>
        <end position="74"/>
    </location>
</feature>
<dbReference type="Pfam" id="PF00400">
    <property type="entry name" value="WD40"/>
    <property type="match status" value="6"/>
</dbReference>
<keyword evidence="2" id="KW-0677">Repeat</keyword>
<evidence type="ECO:0000256" key="1">
    <source>
        <dbReference type="ARBA" id="ARBA00022574"/>
    </source>
</evidence>
<evidence type="ECO:0000313" key="5">
    <source>
        <dbReference type="EMBL" id="PIL29692.1"/>
    </source>
</evidence>
<dbReference type="Gene3D" id="2.130.10.10">
    <property type="entry name" value="YVTN repeat-like/Quinoprotein amine dehydrogenase"/>
    <property type="match status" value="2"/>
</dbReference>
<feature type="repeat" description="WD" evidence="3">
    <location>
        <begin position="144"/>
        <end position="185"/>
    </location>
</feature>
<protein>
    <submittedName>
        <fullName evidence="5">Uncharacterized protein</fullName>
    </submittedName>
</protein>
<dbReference type="STRING" id="1077348.A0A2G8S7C9"/>
<accession>A0A2G8S7C9</accession>
<feature type="repeat" description="WD" evidence="3">
    <location>
        <begin position="232"/>
        <end position="264"/>
    </location>
</feature>
<organism evidence="5 6">
    <name type="scientific">Ganoderma sinense ZZ0214-1</name>
    <dbReference type="NCBI Taxonomy" id="1077348"/>
    <lineage>
        <taxon>Eukaryota</taxon>
        <taxon>Fungi</taxon>
        <taxon>Dikarya</taxon>
        <taxon>Basidiomycota</taxon>
        <taxon>Agaricomycotina</taxon>
        <taxon>Agaricomycetes</taxon>
        <taxon>Polyporales</taxon>
        <taxon>Polyporaceae</taxon>
        <taxon>Ganoderma</taxon>
    </lineage>
</organism>
<dbReference type="SUPFAM" id="SSF50978">
    <property type="entry name" value="WD40 repeat-like"/>
    <property type="match status" value="1"/>
</dbReference>
<evidence type="ECO:0000256" key="3">
    <source>
        <dbReference type="PROSITE-ProRule" id="PRU00221"/>
    </source>
</evidence>
<dbReference type="Proteomes" id="UP000230002">
    <property type="component" value="Unassembled WGS sequence"/>
</dbReference>
<dbReference type="PRINTS" id="PR00320">
    <property type="entry name" value="GPROTEINBRPT"/>
</dbReference>
<gene>
    <name evidence="5" type="ORF">GSI_08130</name>
</gene>
<dbReference type="InterPro" id="IPR020472">
    <property type="entry name" value="WD40_PAC1"/>
</dbReference>
<dbReference type="EMBL" id="AYKW01000019">
    <property type="protein sequence ID" value="PIL29692.1"/>
    <property type="molecule type" value="Genomic_DNA"/>
</dbReference>
<keyword evidence="6" id="KW-1185">Reference proteome</keyword>
<dbReference type="PROSITE" id="PS50294">
    <property type="entry name" value="WD_REPEATS_REGION"/>
    <property type="match status" value="5"/>
</dbReference>
<dbReference type="PROSITE" id="PS50082">
    <property type="entry name" value="WD_REPEATS_2"/>
    <property type="match status" value="5"/>
</dbReference>
<dbReference type="CDD" id="cd00200">
    <property type="entry name" value="WD40"/>
    <property type="match status" value="1"/>
</dbReference>
<comment type="caution">
    <text evidence="5">The sequence shown here is derived from an EMBL/GenBank/DDBJ whole genome shotgun (WGS) entry which is preliminary data.</text>
</comment>